<evidence type="ECO:0000313" key="2">
    <source>
        <dbReference type="EMBL" id="MDX7019125.1"/>
    </source>
</evidence>
<dbReference type="Proteomes" id="UP001279012">
    <property type="component" value="Unassembled WGS sequence"/>
</dbReference>
<gene>
    <name evidence="2" type="ORF">SJ059_32390</name>
</gene>
<feature type="domain" description="Molybdenum cofactor sulfurase middle" evidence="1">
    <location>
        <begin position="1"/>
        <end position="78"/>
    </location>
</feature>
<comment type="caution">
    <text evidence="2">The sequence shown here is derived from an EMBL/GenBank/DDBJ whole genome shotgun (WGS) entry which is preliminary data.</text>
</comment>
<evidence type="ECO:0000259" key="1">
    <source>
        <dbReference type="Pfam" id="PF03476"/>
    </source>
</evidence>
<reference evidence="2" key="1">
    <citation type="submission" date="2023-11" db="EMBL/GenBank/DDBJ databases">
        <title>Detection of rare carbapenemases in Enterobacterales - comparison of two colorimetric and two CIM-based carbapenemase assays.</title>
        <authorList>
            <person name="Schaffarczyk L."/>
            <person name="Noster J."/>
            <person name="Stelzer Y."/>
            <person name="Sattler J."/>
            <person name="Gatermann S."/>
            <person name="Hamprecht A."/>
        </authorList>
    </citation>
    <scope>NUCLEOTIDE SEQUENCE</scope>
    <source>
        <strain evidence="2">CIM-Cont-037</strain>
    </source>
</reference>
<proteinExistence type="predicted"/>
<dbReference type="InterPro" id="IPR005303">
    <property type="entry name" value="MOCOS_middle"/>
</dbReference>
<evidence type="ECO:0000313" key="3">
    <source>
        <dbReference type="Proteomes" id="UP001279012"/>
    </source>
</evidence>
<name>A0AAW9EC59_KLEAE</name>
<accession>A0AAW9EC59</accession>
<dbReference type="EMBL" id="JAWZZT010001706">
    <property type="protein sequence ID" value="MDX7019125.1"/>
    <property type="molecule type" value="Genomic_DNA"/>
</dbReference>
<dbReference type="SUPFAM" id="SSF141673">
    <property type="entry name" value="MOSC N-terminal domain-like"/>
    <property type="match status" value="1"/>
</dbReference>
<dbReference type="Pfam" id="PF03476">
    <property type="entry name" value="MOSC_N"/>
    <property type="match status" value="1"/>
</dbReference>
<dbReference type="AlphaFoldDB" id="A0AAW9EC59"/>
<sequence>YIHPVKSMKGTRLSQAFARESGFTFDRDFMITTPEGTFITARKYPLLLCFIPTVMTNGIYIQAPDGEGIAITYQDFQSSLQ</sequence>
<protein>
    <submittedName>
        <fullName evidence="2">MOSC N-terminal beta barrel domain-containing protein</fullName>
    </submittedName>
</protein>
<feature type="non-terminal residue" evidence="2">
    <location>
        <position position="81"/>
    </location>
</feature>
<organism evidence="2 3">
    <name type="scientific">Klebsiella aerogenes</name>
    <name type="common">Enterobacter aerogenes</name>
    <dbReference type="NCBI Taxonomy" id="548"/>
    <lineage>
        <taxon>Bacteria</taxon>
        <taxon>Pseudomonadati</taxon>
        <taxon>Pseudomonadota</taxon>
        <taxon>Gammaproteobacteria</taxon>
        <taxon>Enterobacterales</taxon>
        <taxon>Enterobacteriaceae</taxon>
        <taxon>Klebsiella/Raoultella group</taxon>
        <taxon>Klebsiella</taxon>
    </lineage>
</organism>
<feature type="non-terminal residue" evidence="2">
    <location>
        <position position="1"/>
    </location>
</feature>